<dbReference type="RefSeq" id="WP_046997369.1">
    <property type="nucleotide sequence ID" value="NZ_JAIQ01000168.1"/>
</dbReference>
<dbReference type="PATRIC" id="fig|1447256.3.peg.2318"/>
<dbReference type="Pfam" id="PF07804">
    <property type="entry name" value="HipA_C"/>
    <property type="match status" value="1"/>
</dbReference>
<dbReference type="InterPro" id="IPR052028">
    <property type="entry name" value="HipA_Ser/Thr_kinase"/>
</dbReference>
<evidence type="ECO:0000259" key="4">
    <source>
        <dbReference type="Pfam" id="PF07804"/>
    </source>
</evidence>
<accession>A0A0G9JSC4</accession>
<comment type="caution">
    <text evidence="6">The sequence shown here is derived from an EMBL/GenBank/DDBJ whole genome shotgun (WGS) entry which is preliminary data.</text>
</comment>
<proteinExistence type="inferred from homology"/>
<evidence type="ECO:0000256" key="1">
    <source>
        <dbReference type="ARBA" id="ARBA00010164"/>
    </source>
</evidence>
<dbReference type="AlphaFoldDB" id="A0A0G9JSC4"/>
<dbReference type="GO" id="GO:0004674">
    <property type="term" value="F:protein serine/threonine kinase activity"/>
    <property type="evidence" value="ECO:0007669"/>
    <property type="project" value="TreeGrafter"/>
</dbReference>
<organism evidence="6 7">
    <name type="scientific">Aliarcobacter butzleri L348</name>
    <dbReference type="NCBI Taxonomy" id="1447256"/>
    <lineage>
        <taxon>Bacteria</taxon>
        <taxon>Pseudomonadati</taxon>
        <taxon>Campylobacterota</taxon>
        <taxon>Epsilonproteobacteria</taxon>
        <taxon>Campylobacterales</taxon>
        <taxon>Arcobacteraceae</taxon>
        <taxon>Aliarcobacter</taxon>
    </lineage>
</organism>
<keyword evidence="3" id="KW-0418">Kinase</keyword>
<protein>
    <submittedName>
        <fullName evidence="6">Protein HipA</fullName>
    </submittedName>
</protein>
<evidence type="ECO:0000256" key="3">
    <source>
        <dbReference type="ARBA" id="ARBA00022777"/>
    </source>
</evidence>
<evidence type="ECO:0000256" key="2">
    <source>
        <dbReference type="ARBA" id="ARBA00022679"/>
    </source>
</evidence>
<dbReference type="PANTHER" id="PTHR37419:SF8">
    <property type="entry name" value="TOXIN YJJJ"/>
    <property type="match status" value="1"/>
</dbReference>
<sequence>MIKIVNVFLNHIDNKLFVGKLALKNRKIYFEYDKSFIKKDIEISPYILPLKKELQVCNDNIFDGLFGVFADSLPDGWGKLLLDRHLMSKGINFHDITPLDRLCYVGKFGIGALGYEPIYEEIETKNQEIILDDLANSSINILNGSSYELLDTLLAIGGSSAGARPKIMAQINDHNNIIHGSQKLIEGFEHYIIKFPNSNDGLNIGKIEYIYSLMAKKANIEIPETKLLKGKKNSYFAIKRFDRIKDNRLHIHSVAGLVHSDFRIPSLDYDDLLTLCFHLTKDINEVKKLFRLAVFNLFTHNRDDHAKNFSFMLDEKNSWKLTPAYDLTFSYGVGTEHSTTYLNEGKNPNINHLEKLALKHGIKEYKQIIDEVKSAILEFPNLAKDVELPKNESSNLNKIFDGLVGKR</sequence>
<gene>
    <name evidence="6" type="ORF">AA20_11835</name>
</gene>
<feature type="domain" description="HipA-like C-terminal" evidence="4">
    <location>
        <begin position="159"/>
        <end position="376"/>
    </location>
</feature>
<evidence type="ECO:0000313" key="6">
    <source>
        <dbReference type="EMBL" id="KLD96529.1"/>
    </source>
</evidence>
<feature type="domain" description="HipA N-terminal subdomain 1" evidence="5">
    <location>
        <begin position="15"/>
        <end position="115"/>
    </location>
</feature>
<name>A0A0G9JSC4_9BACT</name>
<dbReference type="EMBL" id="JAIQ01000168">
    <property type="protein sequence ID" value="KLD96529.1"/>
    <property type="molecule type" value="Genomic_DNA"/>
</dbReference>
<evidence type="ECO:0000313" key="7">
    <source>
        <dbReference type="Proteomes" id="UP000035514"/>
    </source>
</evidence>
<dbReference type="Gene3D" id="1.10.1070.20">
    <property type="match status" value="1"/>
</dbReference>
<dbReference type="GO" id="GO:0005829">
    <property type="term" value="C:cytosol"/>
    <property type="evidence" value="ECO:0007669"/>
    <property type="project" value="TreeGrafter"/>
</dbReference>
<dbReference type="PANTHER" id="PTHR37419">
    <property type="entry name" value="SERINE/THREONINE-PROTEIN KINASE TOXIN HIPA"/>
    <property type="match status" value="1"/>
</dbReference>
<reference evidence="6 7" key="1">
    <citation type="submission" date="2014-01" db="EMBL/GenBank/DDBJ databases">
        <title>Development of a Comparative Genomic Fingerprinting Assay for High Resolution Genotyping of Arcobacter butzleri.</title>
        <authorList>
            <person name="Webb A.L."/>
            <person name="Inglis G.D."/>
            <person name="Kruczkiewicz P."/>
            <person name="Selinger L.B."/>
            <person name="Taboada E.N."/>
        </authorList>
    </citation>
    <scope>NUCLEOTIDE SEQUENCE [LARGE SCALE GENOMIC DNA]</scope>
    <source>
        <strain evidence="6 7">L348</strain>
    </source>
</reference>
<dbReference type="Pfam" id="PF13657">
    <property type="entry name" value="Couple_hipA"/>
    <property type="match status" value="1"/>
</dbReference>
<dbReference type="InterPro" id="IPR012893">
    <property type="entry name" value="HipA-like_C"/>
</dbReference>
<evidence type="ECO:0000259" key="5">
    <source>
        <dbReference type="Pfam" id="PF13657"/>
    </source>
</evidence>
<dbReference type="Proteomes" id="UP000035514">
    <property type="component" value="Unassembled WGS sequence"/>
</dbReference>
<keyword evidence="2" id="KW-0808">Transferase</keyword>
<dbReference type="InterPro" id="IPR017508">
    <property type="entry name" value="HipA_N1"/>
</dbReference>
<comment type="similarity">
    <text evidence="1">Belongs to the HipA Ser/Thr kinase family.</text>
</comment>